<dbReference type="Proteomes" id="UP000007266">
    <property type="component" value="Unassembled WGS sequence"/>
</dbReference>
<reference evidence="1 2" key="1">
    <citation type="journal article" date="2008" name="Nature">
        <title>The genome of the model beetle and pest Tribolium castaneum.</title>
        <authorList>
            <consortium name="Tribolium Genome Sequencing Consortium"/>
            <person name="Richards S."/>
            <person name="Gibbs R.A."/>
            <person name="Weinstock G.M."/>
            <person name="Brown S.J."/>
            <person name="Denell R."/>
            <person name="Beeman R.W."/>
            <person name="Gibbs R."/>
            <person name="Beeman R.W."/>
            <person name="Brown S.J."/>
            <person name="Bucher G."/>
            <person name="Friedrich M."/>
            <person name="Grimmelikhuijzen C.J."/>
            <person name="Klingler M."/>
            <person name="Lorenzen M."/>
            <person name="Richards S."/>
            <person name="Roth S."/>
            <person name="Schroder R."/>
            <person name="Tautz D."/>
            <person name="Zdobnov E.M."/>
            <person name="Muzny D."/>
            <person name="Gibbs R.A."/>
            <person name="Weinstock G.M."/>
            <person name="Attaway T."/>
            <person name="Bell S."/>
            <person name="Buhay C.J."/>
            <person name="Chandrabose M.N."/>
            <person name="Chavez D."/>
            <person name="Clerk-Blankenburg K.P."/>
            <person name="Cree A."/>
            <person name="Dao M."/>
            <person name="Davis C."/>
            <person name="Chacko J."/>
            <person name="Dinh H."/>
            <person name="Dugan-Rocha S."/>
            <person name="Fowler G."/>
            <person name="Garner T.T."/>
            <person name="Garnes J."/>
            <person name="Gnirke A."/>
            <person name="Hawes A."/>
            <person name="Hernandez J."/>
            <person name="Hines S."/>
            <person name="Holder M."/>
            <person name="Hume J."/>
            <person name="Jhangiani S.N."/>
            <person name="Joshi V."/>
            <person name="Khan Z.M."/>
            <person name="Jackson L."/>
            <person name="Kovar C."/>
            <person name="Kowis A."/>
            <person name="Lee S."/>
            <person name="Lewis L.R."/>
            <person name="Margolis J."/>
            <person name="Morgan M."/>
            <person name="Nazareth L.V."/>
            <person name="Nguyen N."/>
            <person name="Okwuonu G."/>
            <person name="Parker D."/>
            <person name="Richards S."/>
            <person name="Ruiz S.J."/>
            <person name="Santibanez J."/>
            <person name="Savard J."/>
            <person name="Scherer S.E."/>
            <person name="Schneider B."/>
            <person name="Sodergren E."/>
            <person name="Tautz D."/>
            <person name="Vattahil S."/>
            <person name="Villasana D."/>
            <person name="White C.S."/>
            <person name="Wright R."/>
            <person name="Park Y."/>
            <person name="Beeman R.W."/>
            <person name="Lord J."/>
            <person name="Oppert B."/>
            <person name="Lorenzen M."/>
            <person name="Brown S."/>
            <person name="Wang L."/>
            <person name="Savard J."/>
            <person name="Tautz D."/>
            <person name="Richards S."/>
            <person name="Weinstock G."/>
            <person name="Gibbs R.A."/>
            <person name="Liu Y."/>
            <person name="Worley K."/>
            <person name="Weinstock G."/>
            <person name="Elsik C.G."/>
            <person name="Reese J.T."/>
            <person name="Elhaik E."/>
            <person name="Landan G."/>
            <person name="Graur D."/>
            <person name="Arensburger P."/>
            <person name="Atkinson P."/>
            <person name="Beeman R.W."/>
            <person name="Beidler J."/>
            <person name="Brown S.J."/>
            <person name="Demuth J.P."/>
            <person name="Drury D.W."/>
            <person name="Du Y.Z."/>
            <person name="Fujiwara H."/>
            <person name="Lorenzen M."/>
            <person name="Maselli V."/>
            <person name="Osanai M."/>
            <person name="Park Y."/>
            <person name="Robertson H.M."/>
            <person name="Tu Z."/>
            <person name="Wang J.J."/>
            <person name="Wang S."/>
            <person name="Richards S."/>
            <person name="Song H."/>
            <person name="Zhang L."/>
            <person name="Sodergren E."/>
            <person name="Werner D."/>
            <person name="Stanke M."/>
            <person name="Morgenstern B."/>
            <person name="Solovyev V."/>
            <person name="Kosarev P."/>
            <person name="Brown G."/>
            <person name="Chen H.C."/>
            <person name="Ermolaeva O."/>
            <person name="Hlavina W."/>
            <person name="Kapustin Y."/>
            <person name="Kiryutin B."/>
            <person name="Kitts P."/>
            <person name="Maglott D."/>
            <person name="Pruitt K."/>
            <person name="Sapojnikov V."/>
            <person name="Souvorov A."/>
            <person name="Mackey A.J."/>
            <person name="Waterhouse R.M."/>
            <person name="Wyder S."/>
            <person name="Zdobnov E.M."/>
            <person name="Zdobnov E.M."/>
            <person name="Wyder S."/>
            <person name="Kriventseva E.V."/>
            <person name="Kadowaki T."/>
            <person name="Bork P."/>
            <person name="Aranda M."/>
            <person name="Bao R."/>
            <person name="Beermann A."/>
            <person name="Berns N."/>
            <person name="Bolognesi R."/>
            <person name="Bonneton F."/>
            <person name="Bopp D."/>
            <person name="Brown S.J."/>
            <person name="Bucher G."/>
            <person name="Butts T."/>
            <person name="Chaumot A."/>
            <person name="Denell R.E."/>
            <person name="Ferrier D.E."/>
            <person name="Friedrich M."/>
            <person name="Gordon C.M."/>
            <person name="Jindra M."/>
            <person name="Klingler M."/>
            <person name="Lan Q."/>
            <person name="Lattorff H.M."/>
            <person name="Laudet V."/>
            <person name="von Levetsow C."/>
            <person name="Liu Z."/>
            <person name="Lutz R."/>
            <person name="Lynch J.A."/>
            <person name="da Fonseca R.N."/>
            <person name="Posnien N."/>
            <person name="Reuter R."/>
            <person name="Roth S."/>
            <person name="Savard J."/>
            <person name="Schinko J.B."/>
            <person name="Schmitt C."/>
            <person name="Schoppmeier M."/>
            <person name="Schroder R."/>
            <person name="Shippy T.D."/>
            <person name="Simonnet F."/>
            <person name="Marques-Souza H."/>
            <person name="Tautz D."/>
            <person name="Tomoyasu Y."/>
            <person name="Trauner J."/>
            <person name="Van der Zee M."/>
            <person name="Vervoort M."/>
            <person name="Wittkopp N."/>
            <person name="Wimmer E.A."/>
            <person name="Yang X."/>
            <person name="Jones A.K."/>
            <person name="Sattelle D.B."/>
            <person name="Ebert P.R."/>
            <person name="Nelson D."/>
            <person name="Scott J.G."/>
            <person name="Beeman R.W."/>
            <person name="Muthukrishnan S."/>
            <person name="Kramer K.J."/>
            <person name="Arakane Y."/>
            <person name="Beeman R.W."/>
            <person name="Zhu Q."/>
            <person name="Hogenkamp D."/>
            <person name="Dixit R."/>
            <person name="Oppert B."/>
            <person name="Jiang H."/>
            <person name="Zou Z."/>
            <person name="Marshall J."/>
            <person name="Elpidina E."/>
            <person name="Vinokurov K."/>
            <person name="Oppert C."/>
            <person name="Zou Z."/>
            <person name="Evans J."/>
            <person name="Lu Z."/>
            <person name="Zhao P."/>
            <person name="Sumathipala N."/>
            <person name="Altincicek B."/>
            <person name="Vilcinskas A."/>
            <person name="Williams M."/>
            <person name="Hultmark D."/>
            <person name="Hetru C."/>
            <person name="Jiang H."/>
            <person name="Grimmelikhuijzen C.J."/>
            <person name="Hauser F."/>
            <person name="Cazzamali G."/>
            <person name="Williamson M."/>
            <person name="Park Y."/>
            <person name="Li B."/>
            <person name="Tanaka Y."/>
            <person name="Predel R."/>
            <person name="Neupert S."/>
            <person name="Schachtner J."/>
            <person name="Verleyen P."/>
            <person name="Raible F."/>
            <person name="Bork P."/>
            <person name="Friedrich M."/>
            <person name="Walden K.K."/>
            <person name="Robertson H.M."/>
            <person name="Angeli S."/>
            <person name="Foret S."/>
            <person name="Bucher G."/>
            <person name="Schuetz S."/>
            <person name="Maleszka R."/>
            <person name="Wimmer E.A."/>
            <person name="Beeman R.W."/>
            <person name="Lorenzen M."/>
            <person name="Tomoyasu Y."/>
            <person name="Miller S.C."/>
            <person name="Grossmann D."/>
            <person name="Bucher G."/>
        </authorList>
    </citation>
    <scope>NUCLEOTIDE SEQUENCE [LARGE SCALE GENOMIC DNA]</scope>
    <source>
        <strain evidence="1 2">Georgia GA2</strain>
    </source>
</reference>
<feature type="non-terminal residue" evidence="1">
    <location>
        <position position="1"/>
    </location>
</feature>
<organism evidence="1 2">
    <name type="scientific">Tribolium castaneum</name>
    <name type="common">Red flour beetle</name>
    <dbReference type="NCBI Taxonomy" id="7070"/>
    <lineage>
        <taxon>Eukaryota</taxon>
        <taxon>Metazoa</taxon>
        <taxon>Ecdysozoa</taxon>
        <taxon>Arthropoda</taxon>
        <taxon>Hexapoda</taxon>
        <taxon>Insecta</taxon>
        <taxon>Pterygota</taxon>
        <taxon>Neoptera</taxon>
        <taxon>Endopterygota</taxon>
        <taxon>Coleoptera</taxon>
        <taxon>Polyphaga</taxon>
        <taxon>Cucujiformia</taxon>
        <taxon>Tenebrionidae</taxon>
        <taxon>Tenebrionidae incertae sedis</taxon>
        <taxon>Tribolium</taxon>
    </lineage>
</organism>
<proteinExistence type="predicted"/>
<protein>
    <submittedName>
        <fullName evidence="1">Uncharacterized protein</fullName>
    </submittedName>
</protein>
<evidence type="ECO:0000313" key="1">
    <source>
        <dbReference type="EMBL" id="KYB24839.1"/>
    </source>
</evidence>
<evidence type="ECO:0000313" key="2">
    <source>
        <dbReference type="Proteomes" id="UP000007266"/>
    </source>
</evidence>
<accession>A0A139WAA1</accession>
<dbReference type="AlphaFoldDB" id="A0A139WAA1"/>
<dbReference type="InParanoid" id="A0A139WAA1"/>
<name>A0A139WAA1_TRICA</name>
<gene>
    <name evidence="1" type="primary">AUGUSTUS-3.0.2_34927</name>
    <name evidence="1" type="ORF">TcasGA2_TC034927</name>
</gene>
<sequence length="60" mass="7063">FCVYKISPLNKKTKETPLNVTKLEFYSNGLVKNEGYYKENTIPFILTYAYRLLPNMPKPM</sequence>
<keyword evidence="2" id="KW-1185">Reference proteome</keyword>
<reference evidence="1 2" key="2">
    <citation type="journal article" date="2010" name="Nucleic Acids Res.">
        <title>BeetleBase in 2010: revisions to provide comprehensive genomic information for Tribolium castaneum.</title>
        <authorList>
            <person name="Kim H.S."/>
            <person name="Murphy T."/>
            <person name="Xia J."/>
            <person name="Caragea D."/>
            <person name="Park Y."/>
            <person name="Beeman R.W."/>
            <person name="Lorenzen M.D."/>
            <person name="Butcher S."/>
            <person name="Manak J.R."/>
            <person name="Brown S.J."/>
        </authorList>
    </citation>
    <scope>NUCLEOTIDE SEQUENCE [LARGE SCALE GENOMIC DNA]</scope>
    <source>
        <strain evidence="1 2">Georgia GA2</strain>
    </source>
</reference>
<dbReference type="EMBL" id="KQ971423">
    <property type="protein sequence ID" value="KYB24839.1"/>
    <property type="molecule type" value="Genomic_DNA"/>
</dbReference>